<keyword evidence="3" id="KW-1185">Reference proteome</keyword>
<dbReference type="Pfam" id="PF13765">
    <property type="entry name" value="PRY"/>
    <property type="match status" value="1"/>
</dbReference>
<protein>
    <submittedName>
        <fullName evidence="2">BT1A1 protein</fullName>
    </submittedName>
</protein>
<dbReference type="AlphaFoldDB" id="A0A7K9XKY1"/>
<dbReference type="SMART" id="SM00449">
    <property type="entry name" value="SPRY"/>
    <property type="match status" value="1"/>
</dbReference>
<dbReference type="SUPFAM" id="SSF49899">
    <property type="entry name" value="Concanavalin A-like lectins/glucanases"/>
    <property type="match status" value="1"/>
</dbReference>
<dbReference type="SMART" id="SM00589">
    <property type="entry name" value="PRY"/>
    <property type="match status" value="1"/>
</dbReference>
<dbReference type="InterPro" id="IPR006574">
    <property type="entry name" value="PRY"/>
</dbReference>
<dbReference type="InterPro" id="IPR013320">
    <property type="entry name" value="ConA-like_dom_sf"/>
</dbReference>
<dbReference type="PRINTS" id="PR01407">
    <property type="entry name" value="BUTYPHLNCDUF"/>
</dbReference>
<comment type="caution">
    <text evidence="2">The sequence shown here is derived from an EMBL/GenBank/DDBJ whole genome shotgun (WGS) entry which is preliminary data.</text>
</comment>
<dbReference type="InterPro" id="IPR001870">
    <property type="entry name" value="B30.2/SPRY"/>
</dbReference>
<feature type="domain" description="B30.2/SPRY" evidence="1">
    <location>
        <begin position="1"/>
        <end position="162"/>
    </location>
</feature>
<accession>A0A7K9XKY1</accession>
<dbReference type="InterPro" id="IPR003879">
    <property type="entry name" value="Butyrophylin_SPRY"/>
</dbReference>
<feature type="non-terminal residue" evidence="2">
    <location>
        <position position="1"/>
    </location>
</feature>
<dbReference type="InterPro" id="IPR043136">
    <property type="entry name" value="B30.2/SPRY_sf"/>
</dbReference>
<sequence length="162" mass="18008">VTLDADTAHPQLILSADGRSVRRGDARQAVPDNPERYDTYHCVLGRETFVSGRYFWEVDVGTAEGGGWAMGVAKEAMKRKGWINPAPPDGIWALFHCGGKCWALTFPEHTALGLTRAPRSVRVYLDSEGRKVAFFNADSQDLLFAFALPQQGGEKVRPWFRV</sequence>
<reference evidence="2 3" key="1">
    <citation type="submission" date="2019-09" db="EMBL/GenBank/DDBJ databases">
        <title>Bird 10,000 Genomes (B10K) Project - Family phase.</title>
        <authorList>
            <person name="Zhang G."/>
        </authorList>
    </citation>
    <scope>NUCLEOTIDE SEQUENCE [LARGE SCALE GENOMIC DNA]</scope>
    <source>
        <strain evidence="2">B10K-DU-001-60</strain>
        <tissue evidence="2">Muscle</tissue>
    </source>
</reference>
<dbReference type="FunFam" id="2.60.120.920:FF:000004">
    <property type="entry name" value="Butyrophilin subfamily 1 member A1"/>
    <property type="match status" value="1"/>
</dbReference>
<dbReference type="InterPro" id="IPR003877">
    <property type="entry name" value="SPRY_dom"/>
</dbReference>
<proteinExistence type="predicted"/>
<dbReference type="PROSITE" id="PS50188">
    <property type="entry name" value="B302_SPRY"/>
    <property type="match status" value="1"/>
</dbReference>
<gene>
    <name evidence="2" type="primary">Btn1a1_2</name>
    <name evidence="2" type="ORF">PSOCRE_R09913</name>
</gene>
<name>A0A7K9XKY1_9GRUI</name>
<evidence type="ECO:0000259" key="1">
    <source>
        <dbReference type="PROSITE" id="PS50188"/>
    </source>
</evidence>
<dbReference type="InterPro" id="IPR050143">
    <property type="entry name" value="TRIM/RBCC"/>
</dbReference>
<dbReference type="Gene3D" id="2.60.120.920">
    <property type="match status" value="1"/>
</dbReference>
<dbReference type="Proteomes" id="UP000587472">
    <property type="component" value="Unassembled WGS sequence"/>
</dbReference>
<dbReference type="PANTHER" id="PTHR24103">
    <property type="entry name" value="E3 UBIQUITIN-PROTEIN LIGASE TRIM"/>
    <property type="match status" value="1"/>
</dbReference>
<evidence type="ECO:0000313" key="3">
    <source>
        <dbReference type="Proteomes" id="UP000587472"/>
    </source>
</evidence>
<evidence type="ECO:0000313" key="2">
    <source>
        <dbReference type="EMBL" id="NXI97356.1"/>
    </source>
</evidence>
<dbReference type="EMBL" id="VWZZ01005015">
    <property type="protein sequence ID" value="NXI97356.1"/>
    <property type="molecule type" value="Genomic_DNA"/>
</dbReference>
<organism evidence="2 3">
    <name type="scientific">Psophia crepitans</name>
    <name type="common">common trumpeter</name>
    <dbReference type="NCBI Taxonomy" id="54359"/>
    <lineage>
        <taxon>Eukaryota</taxon>
        <taxon>Metazoa</taxon>
        <taxon>Chordata</taxon>
        <taxon>Craniata</taxon>
        <taxon>Vertebrata</taxon>
        <taxon>Euteleostomi</taxon>
        <taxon>Archelosauria</taxon>
        <taxon>Archosauria</taxon>
        <taxon>Dinosauria</taxon>
        <taxon>Saurischia</taxon>
        <taxon>Theropoda</taxon>
        <taxon>Coelurosauria</taxon>
        <taxon>Aves</taxon>
        <taxon>Neognathae</taxon>
        <taxon>Neoaves</taxon>
        <taxon>Gruiformes</taxon>
        <taxon>Psophiidae</taxon>
        <taxon>Psophia</taxon>
    </lineage>
</organism>
<feature type="non-terminal residue" evidence="2">
    <location>
        <position position="162"/>
    </location>
</feature>
<dbReference type="Pfam" id="PF00622">
    <property type="entry name" value="SPRY"/>
    <property type="match status" value="1"/>
</dbReference>
<dbReference type="CDD" id="cd12888">
    <property type="entry name" value="SPRY_PRY_TRIM7_like"/>
    <property type="match status" value="1"/>
</dbReference>